<dbReference type="STRING" id="307121.GA0070620_1171"/>
<feature type="transmembrane region" description="Helical" evidence="1">
    <location>
        <begin position="249"/>
        <end position="270"/>
    </location>
</feature>
<dbReference type="RefSeq" id="WP_091588918.1">
    <property type="nucleotide sequence ID" value="NZ_JBHRWG010000003.1"/>
</dbReference>
<keyword evidence="1" id="KW-0812">Transmembrane</keyword>
<keyword evidence="1" id="KW-0472">Membrane</keyword>
<feature type="transmembrane region" description="Helical" evidence="1">
    <location>
        <begin position="440"/>
        <end position="463"/>
    </location>
</feature>
<dbReference type="Proteomes" id="UP000199393">
    <property type="component" value="Chromosome I"/>
</dbReference>
<dbReference type="OrthoDB" id="2014935at2"/>
<protein>
    <submittedName>
        <fullName evidence="2">ABC-2 type transport system permease protein</fullName>
    </submittedName>
</protein>
<feature type="transmembrane region" description="Helical" evidence="1">
    <location>
        <begin position="171"/>
        <end position="193"/>
    </location>
</feature>
<dbReference type="PATRIC" id="fig|307121.4.peg.1202"/>
<keyword evidence="1" id="KW-1133">Transmembrane helix</keyword>
<accession>A0A1C3MZH2</accession>
<evidence type="ECO:0000313" key="2">
    <source>
        <dbReference type="EMBL" id="SBV25694.1"/>
    </source>
</evidence>
<feature type="transmembrane region" description="Helical" evidence="1">
    <location>
        <begin position="92"/>
        <end position="110"/>
    </location>
</feature>
<feature type="transmembrane region" description="Helical" evidence="1">
    <location>
        <begin position="308"/>
        <end position="329"/>
    </location>
</feature>
<feature type="transmembrane region" description="Helical" evidence="1">
    <location>
        <begin position="470"/>
        <end position="488"/>
    </location>
</feature>
<feature type="transmembrane region" description="Helical" evidence="1">
    <location>
        <begin position="143"/>
        <end position="165"/>
    </location>
</feature>
<reference evidence="3" key="1">
    <citation type="submission" date="2016-06" db="EMBL/GenBank/DDBJ databases">
        <authorList>
            <person name="Varghese N."/>
        </authorList>
    </citation>
    <scope>NUCLEOTIDE SEQUENCE [LARGE SCALE GENOMIC DNA]</scope>
    <source>
        <strain evidence="3">DSM 45344</strain>
    </source>
</reference>
<gene>
    <name evidence="2" type="ORF">GA0070620_1171</name>
</gene>
<feature type="transmembrane region" description="Helical" evidence="1">
    <location>
        <begin position="36"/>
        <end position="54"/>
    </location>
</feature>
<evidence type="ECO:0000313" key="3">
    <source>
        <dbReference type="Proteomes" id="UP000199393"/>
    </source>
</evidence>
<feature type="transmembrane region" description="Helical" evidence="1">
    <location>
        <begin position="516"/>
        <end position="537"/>
    </location>
</feature>
<feature type="transmembrane region" description="Helical" evidence="1">
    <location>
        <begin position="205"/>
        <end position="229"/>
    </location>
</feature>
<keyword evidence="3" id="KW-1185">Reference proteome</keyword>
<dbReference type="AlphaFoldDB" id="A0A1C3MZH2"/>
<organism evidence="2 3">
    <name type="scientific">Micromonospora krabiensis</name>
    <dbReference type="NCBI Taxonomy" id="307121"/>
    <lineage>
        <taxon>Bacteria</taxon>
        <taxon>Bacillati</taxon>
        <taxon>Actinomycetota</taxon>
        <taxon>Actinomycetes</taxon>
        <taxon>Micromonosporales</taxon>
        <taxon>Micromonosporaceae</taxon>
        <taxon>Micromonospora</taxon>
    </lineage>
</organism>
<feature type="transmembrane region" description="Helical" evidence="1">
    <location>
        <begin position="400"/>
        <end position="428"/>
    </location>
</feature>
<feature type="transmembrane region" description="Helical" evidence="1">
    <location>
        <begin position="357"/>
        <end position="379"/>
    </location>
</feature>
<sequence length="544" mass="54157">MTAVDAPAPGGVRLSGRAGGSAVTALAWRQVRRGGLVVAAVVAGMSAMVAATYASTVGDALDAAALAALAENPAIRTLFGEPIALGDPGGFTVWRTGTVLAVLLGVWGLLTATRVTRGEEETGRWELLAAGRVPVAGIVARHLAVLAGTLLAVGLVTVGALVAAGTAVPGALLHGACLALVGLHFVAAGTLAAQVFPTRGAATGAAVALLGTGLLARMVGDGVDALGWLRWLSPFGLAALARPYASDRVLPLVALMATTAALAVAAVVAAGHRDVRGGWLAAPSARASRRWLLGSVPGFAARRLARPLLGWAAGVGSYYLLIGLLAVSMTEFLAANPRFADLAAEAGFAGLGSVEGYVAALFALLAIPIAVFVAVRVAATAADETGRRLTLLYAQPVTRVRLLVAEVAVTGVGALLLAVGAGLLTWVGCAVVDAPLALDAALAGAVNVLPVVLLCLGAAVLALGWAPGAVTAVGALPAAGGFLLHVLADSTGAPPWVGRLSPFAHLAPVPDLPPDWPAAAVMLATAAALGLLGAAGYRRRDLRG</sequence>
<dbReference type="EMBL" id="LT598496">
    <property type="protein sequence ID" value="SBV25694.1"/>
    <property type="molecule type" value="Genomic_DNA"/>
</dbReference>
<name>A0A1C3MZH2_9ACTN</name>
<proteinExistence type="predicted"/>
<evidence type="ECO:0000256" key="1">
    <source>
        <dbReference type="SAM" id="Phobius"/>
    </source>
</evidence>